<comment type="caution">
    <text evidence="1">The sequence shown here is derived from an EMBL/GenBank/DDBJ whole genome shotgun (WGS) entry which is preliminary data.</text>
</comment>
<keyword evidence="2" id="KW-1185">Reference proteome</keyword>
<accession>A0ABX1MI89</accession>
<evidence type="ECO:0000313" key="1">
    <source>
        <dbReference type="EMBL" id="NMF87664.1"/>
    </source>
</evidence>
<organism evidence="1 2">
    <name type="scientific">Aromatoleum petrolei</name>
    <dbReference type="NCBI Taxonomy" id="76116"/>
    <lineage>
        <taxon>Bacteria</taxon>
        <taxon>Pseudomonadati</taxon>
        <taxon>Pseudomonadota</taxon>
        <taxon>Betaproteobacteria</taxon>
        <taxon>Rhodocyclales</taxon>
        <taxon>Rhodocyclaceae</taxon>
        <taxon>Aromatoleum</taxon>
    </lineage>
</organism>
<gene>
    <name evidence="1" type="ORF">GPA26_04120</name>
</gene>
<dbReference type="EMBL" id="WTVR01000006">
    <property type="protein sequence ID" value="NMF87664.1"/>
    <property type="molecule type" value="Genomic_DNA"/>
</dbReference>
<proteinExistence type="predicted"/>
<dbReference type="Proteomes" id="UP000652074">
    <property type="component" value="Unassembled WGS sequence"/>
</dbReference>
<protein>
    <submittedName>
        <fullName evidence="1">Uncharacterized protein</fullName>
    </submittedName>
</protein>
<sequence>MPGQGNHWKALHDDEEYIRKQPPQGCEAGSLVGRWFCGGVVRDIARGEQAACGTVASGSESTRSSERMVRFGAS</sequence>
<reference evidence="1 2" key="1">
    <citation type="submission" date="2019-12" db="EMBL/GenBank/DDBJ databases">
        <title>Comparative genomics gives insights into the taxonomy of the Azoarcus-Aromatoleum group and reveals separate origins of nif in the plant-associated Azoarcus and non-plant-associated Aromatoleum sub-groups.</title>
        <authorList>
            <person name="Lafos M."/>
            <person name="Maluk M."/>
            <person name="Batista M."/>
            <person name="Junghare M."/>
            <person name="Carmona M."/>
            <person name="Faoro H."/>
            <person name="Cruz L.M."/>
            <person name="Battistoni F."/>
            <person name="De Souza E."/>
            <person name="Pedrosa F."/>
            <person name="Chen W.-M."/>
            <person name="Poole P.S."/>
            <person name="Dixon R.A."/>
            <person name="James E.K."/>
        </authorList>
    </citation>
    <scope>NUCLEOTIDE SEQUENCE [LARGE SCALE GENOMIC DNA]</scope>
    <source>
        <strain evidence="1 2">ToN1</strain>
    </source>
</reference>
<dbReference type="RefSeq" id="WP_169205109.1">
    <property type="nucleotide sequence ID" value="NZ_CP059560.1"/>
</dbReference>
<name>A0ABX1MI89_9RHOO</name>
<evidence type="ECO:0000313" key="2">
    <source>
        <dbReference type="Proteomes" id="UP000652074"/>
    </source>
</evidence>